<organism evidence="1 2">
    <name type="scientific">Brassica cretica</name>
    <name type="common">Mustard</name>
    <dbReference type="NCBI Taxonomy" id="69181"/>
    <lineage>
        <taxon>Eukaryota</taxon>
        <taxon>Viridiplantae</taxon>
        <taxon>Streptophyta</taxon>
        <taxon>Embryophyta</taxon>
        <taxon>Tracheophyta</taxon>
        <taxon>Spermatophyta</taxon>
        <taxon>Magnoliopsida</taxon>
        <taxon>eudicotyledons</taxon>
        <taxon>Gunneridae</taxon>
        <taxon>Pentapetalae</taxon>
        <taxon>rosids</taxon>
        <taxon>malvids</taxon>
        <taxon>Brassicales</taxon>
        <taxon>Brassicaceae</taxon>
        <taxon>Brassiceae</taxon>
        <taxon>Brassica</taxon>
    </lineage>
</organism>
<keyword evidence="2" id="KW-1185">Reference proteome</keyword>
<proteinExistence type="predicted"/>
<sequence length="108" mass="11962">MINFPKPAKPVLPLSYLEDPGFTSNQPQEWQPGDLLSHSEALLNILGSTMPHWIGRIPVKPKDQAGVHQLAKPTSFKESLQPIQLGSTQSYLLKPGDHLNHPEDIIHG</sequence>
<gene>
    <name evidence="1" type="ORF">DY000_02021730</name>
</gene>
<dbReference type="Proteomes" id="UP000266723">
    <property type="component" value="Unassembled WGS sequence"/>
</dbReference>
<accession>A0ABQ7EIB7</accession>
<evidence type="ECO:0000313" key="2">
    <source>
        <dbReference type="Proteomes" id="UP000266723"/>
    </source>
</evidence>
<name>A0ABQ7EIB7_BRACR</name>
<protein>
    <submittedName>
        <fullName evidence="1">Uncharacterized protein</fullName>
    </submittedName>
</protein>
<reference evidence="1 2" key="1">
    <citation type="journal article" date="2020" name="BMC Genomics">
        <title>Intraspecific diversification of the crop wild relative Brassica cretica Lam. using demographic model selection.</title>
        <authorList>
            <person name="Kioukis A."/>
            <person name="Michalopoulou V.A."/>
            <person name="Briers L."/>
            <person name="Pirintsos S."/>
            <person name="Studholme D.J."/>
            <person name="Pavlidis P."/>
            <person name="Sarris P.F."/>
        </authorList>
    </citation>
    <scope>NUCLEOTIDE SEQUENCE [LARGE SCALE GENOMIC DNA]</scope>
    <source>
        <strain evidence="2">cv. PFS-1207/04</strain>
    </source>
</reference>
<evidence type="ECO:0000313" key="1">
    <source>
        <dbReference type="EMBL" id="KAF3596566.1"/>
    </source>
</evidence>
<dbReference type="EMBL" id="QGKV02000299">
    <property type="protein sequence ID" value="KAF3596566.1"/>
    <property type="molecule type" value="Genomic_DNA"/>
</dbReference>
<comment type="caution">
    <text evidence="1">The sequence shown here is derived from an EMBL/GenBank/DDBJ whole genome shotgun (WGS) entry which is preliminary data.</text>
</comment>